<dbReference type="HOGENOM" id="CLU_3151001_0_0_6"/>
<accession>A8AHJ1</accession>
<dbReference type="AlphaFoldDB" id="A8AHJ1"/>
<proteinExistence type="predicted"/>
<evidence type="ECO:0000313" key="2">
    <source>
        <dbReference type="EMBL" id="ABV12954.1"/>
    </source>
</evidence>
<keyword evidence="1" id="KW-1133">Transmembrane helix</keyword>
<sequence>MMGREIIALRYIMIFTGKGALLMTDIALLGRRHNTMAGPAGPAIITTS</sequence>
<dbReference type="EMBL" id="CP000822">
    <property type="protein sequence ID" value="ABV12954.1"/>
    <property type="molecule type" value="Genomic_DNA"/>
</dbReference>
<evidence type="ECO:0000313" key="3">
    <source>
        <dbReference type="Proteomes" id="UP000008148"/>
    </source>
</evidence>
<evidence type="ECO:0000256" key="1">
    <source>
        <dbReference type="SAM" id="Phobius"/>
    </source>
</evidence>
<keyword evidence="1" id="KW-0472">Membrane</keyword>
<dbReference type="Proteomes" id="UP000008148">
    <property type="component" value="Chromosome"/>
</dbReference>
<organism evidence="2 3">
    <name type="scientific">Citrobacter koseri (strain ATCC BAA-895 / CDC 4225-83 / SGSC4696)</name>
    <dbReference type="NCBI Taxonomy" id="290338"/>
    <lineage>
        <taxon>Bacteria</taxon>
        <taxon>Pseudomonadati</taxon>
        <taxon>Pseudomonadota</taxon>
        <taxon>Gammaproteobacteria</taxon>
        <taxon>Enterobacterales</taxon>
        <taxon>Enterobacteriaceae</taxon>
        <taxon>Citrobacter</taxon>
    </lineage>
</organism>
<name>A8AHJ1_CITK8</name>
<gene>
    <name evidence="2" type="ordered locus">CKO_01826</name>
</gene>
<reference evidence="2 3" key="1">
    <citation type="submission" date="2007-08" db="EMBL/GenBank/DDBJ databases">
        <authorList>
            <consortium name="The Citrobacter koseri Genome Sequencing Project"/>
            <person name="McClelland M."/>
            <person name="Sanderson E.K."/>
            <person name="Porwollik S."/>
            <person name="Spieth J."/>
            <person name="Clifton W.S."/>
            <person name="Latreille P."/>
            <person name="Courtney L."/>
            <person name="Wang C."/>
            <person name="Pepin K."/>
            <person name="Bhonagiri V."/>
            <person name="Nash W."/>
            <person name="Johnson M."/>
            <person name="Thiruvilangam P."/>
            <person name="Wilson R."/>
        </authorList>
    </citation>
    <scope>NUCLEOTIDE SEQUENCE [LARGE SCALE GENOMIC DNA]</scope>
    <source>
        <strain evidence="3">ATCC BAA-895 / CDC 4225-83 / SGSC4696</strain>
    </source>
</reference>
<keyword evidence="3" id="KW-1185">Reference proteome</keyword>
<protein>
    <submittedName>
        <fullName evidence="2">Uncharacterized protein</fullName>
    </submittedName>
</protein>
<dbReference type="KEGG" id="cko:CKO_01826"/>
<feature type="transmembrane region" description="Helical" evidence="1">
    <location>
        <begin position="6"/>
        <end position="29"/>
    </location>
</feature>
<keyword evidence="1" id="KW-0812">Transmembrane</keyword>